<dbReference type="Gene3D" id="3.40.50.10660">
    <property type="entry name" value="PrpR receptor domain-like"/>
    <property type="match status" value="1"/>
</dbReference>
<feature type="domain" description="Sigma-54 factor interaction" evidence="5">
    <location>
        <begin position="297"/>
        <end position="487"/>
    </location>
</feature>
<dbReference type="PANTHER" id="PTHR32071">
    <property type="entry name" value="TRANSCRIPTIONAL REGULATORY PROTEIN"/>
    <property type="match status" value="1"/>
</dbReference>
<dbReference type="AlphaFoldDB" id="A0A133KZK5"/>
<dbReference type="InterPro" id="IPR010524">
    <property type="entry name" value="Sig_transdc_resp-reg_PrpR_N"/>
</dbReference>
<evidence type="ECO:0000259" key="5">
    <source>
        <dbReference type="PROSITE" id="PS50045"/>
    </source>
</evidence>
<dbReference type="Pfam" id="PF14532">
    <property type="entry name" value="Sigma54_activ_2"/>
    <property type="match status" value="1"/>
</dbReference>
<keyword evidence="1" id="KW-0547">Nucleotide-binding</keyword>
<comment type="caution">
    <text evidence="6">The sequence shown here is derived from an EMBL/GenBank/DDBJ whole genome shotgun (WGS) entry which is preliminary data.</text>
</comment>
<dbReference type="GO" id="GO:0006355">
    <property type="term" value="P:regulation of DNA-templated transcription"/>
    <property type="evidence" value="ECO:0007669"/>
    <property type="project" value="InterPro"/>
</dbReference>
<dbReference type="SUPFAM" id="SSF46689">
    <property type="entry name" value="Homeodomain-like"/>
    <property type="match status" value="1"/>
</dbReference>
<evidence type="ECO:0000256" key="4">
    <source>
        <dbReference type="ARBA" id="ARBA00023163"/>
    </source>
</evidence>
<dbReference type="InterPro" id="IPR058031">
    <property type="entry name" value="AAA_lid_NorR"/>
</dbReference>
<protein>
    <submittedName>
        <fullName evidence="6">Transcriptional regulator, Fis family</fullName>
    </submittedName>
</protein>
<evidence type="ECO:0000313" key="7">
    <source>
        <dbReference type="Proteomes" id="UP000070376"/>
    </source>
</evidence>
<gene>
    <name evidence="6" type="ORF">HMPREF3213_00572</name>
</gene>
<name>A0A133KZK5_HEYCO</name>
<dbReference type="GO" id="GO:0005524">
    <property type="term" value="F:ATP binding"/>
    <property type="evidence" value="ECO:0007669"/>
    <property type="project" value="UniProtKB-KW"/>
</dbReference>
<dbReference type="PRINTS" id="PR01590">
    <property type="entry name" value="HTHFIS"/>
</dbReference>
<dbReference type="Gene3D" id="3.40.50.300">
    <property type="entry name" value="P-loop containing nucleotide triphosphate hydrolases"/>
    <property type="match status" value="1"/>
</dbReference>
<evidence type="ECO:0000313" key="6">
    <source>
        <dbReference type="EMBL" id="KWZ85139.1"/>
    </source>
</evidence>
<dbReference type="InterPro" id="IPR027417">
    <property type="entry name" value="P-loop_NTPase"/>
</dbReference>
<dbReference type="RefSeq" id="WP_061086475.1">
    <property type="nucleotide sequence ID" value="NZ_KQ955802.1"/>
</dbReference>
<dbReference type="PROSITE" id="PS50045">
    <property type="entry name" value="SIGMA54_INTERACT_4"/>
    <property type="match status" value="1"/>
</dbReference>
<keyword evidence="3" id="KW-0805">Transcription regulation</keyword>
<evidence type="ECO:0000256" key="3">
    <source>
        <dbReference type="ARBA" id="ARBA00023015"/>
    </source>
</evidence>
<dbReference type="SUPFAM" id="SSF52540">
    <property type="entry name" value="P-loop containing nucleoside triphosphate hydrolases"/>
    <property type="match status" value="1"/>
</dbReference>
<dbReference type="GO" id="GO:0000156">
    <property type="term" value="F:phosphorelay response regulator activity"/>
    <property type="evidence" value="ECO:0007669"/>
    <property type="project" value="InterPro"/>
</dbReference>
<dbReference type="Gene3D" id="1.10.10.60">
    <property type="entry name" value="Homeodomain-like"/>
    <property type="match status" value="1"/>
</dbReference>
<dbReference type="SUPFAM" id="SSF159800">
    <property type="entry name" value="PrpR receptor domain-like"/>
    <property type="match status" value="1"/>
</dbReference>
<keyword evidence="2" id="KW-0067">ATP-binding</keyword>
<keyword evidence="4" id="KW-0804">Transcription</keyword>
<reference evidence="7" key="1">
    <citation type="submission" date="2016-01" db="EMBL/GenBank/DDBJ databases">
        <authorList>
            <person name="Mitreva M."/>
            <person name="Pepin K.H."/>
            <person name="Mihindukulasuriya K.A."/>
            <person name="Fulton R."/>
            <person name="Fronick C."/>
            <person name="O'Laughlin M."/>
            <person name="Miner T."/>
            <person name="Herter B."/>
            <person name="Rosa B.A."/>
            <person name="Cordes M."/>
            <person name="Tomlinson C."/>
            <person name="Wollam A."/>
            <person name="Palsikar V.B."/>
            <person name="Mardis E.R."/>
            <person name="Wilson R.K."/>
        </authorList>
    </citation>
    <scope>NUCLEOTIDE SEQUENCE [LARGE SCALE GENOMIC DNA]</scope>
    <source>
        <strain evidence="7">GED7749B</strain>
    </source>
</reference>
<dbReference type="Pfam" id="PF06506">
    <property type="entry name" value="PrpR_N"/>
    <property type="match status" value="1"/>
</dbReference>
<dbReference type="InterPro" id="IPR009057">
    <property type="entry name" value="Homeodomain-like_sf"/>
</dbReference>
<dbReference type="Gene3D" id="1.10.8.60">
    <property type="match status" value="1"/>
</dbReference>
<evidence type="ECO:0000256" key="1">
    <source>
        <dbReference type="ARBA" id="ARBA00022741"/>
    </source>
</evidence>
<dbReference type="GO" id="GO:0043565">
    <property type="term" value="F:sequence-specific DNA binding"/>
    <property type="evidence" value="ECO:0007669"/>
    <property type="project" value="InterPro"/>
</dbReference>
<evidence type="ECO:0000256" key="2">
    <source>
        <dbReference type="ARBA" id="ARBA00022840"/>
    </source>
</evidence>
<dbReference type="Pfam" id="PF25601">
    <property type="entry name" value="AAA_lid_14"/>
    <property type="match status" value="1"/>
</dbReference>
<dbReference type="Gene3D" id="3.40.50.2300">
    <property type="match status" value="1"/>
</dbReference>
<dbReference type="InterPro" id="IPR002078">
    <property type="entry name" value="Sigma_54_int"/>
</dbReference>
<sequence>MKIKTLFVAPYQAMENLIRECQKEENRLDVTIKVANLQEGVELAKHAEAEGYDVIISRGGTAKLIRDVVNLPVVDIHISGYDMLRVLTLANDFSGKKAIVGFSNITLGAKAITDLLEIPVDIFTIQDGSQMLPLAYKLKKEGYQLIMGDVVTVNAVSAVGLNGILIQSGMEAIMDAFEEAVSLTELVRKIKLENECLKVTLRDEVPNIIVFKESGQIVFEKWKGYSERPISFNDISMLANHKGATRVIQHHGASLKIEVKKITVKENHYMVCKVSDIHDEFFTDSWKIETINFNEPIVSQSGKMKDCLALVDLCLAHDQFVLIGEQGSGKELIARYIHLKKYQQTGLYAAVYATDFLKTENQACYPEIQTLYIRAVEKIPQAKRNHFMMKIEEFTQNGMAVILSMDREHADWGDLIYHDAVARITVPPLRERKEDIRELAAYYIAHYHQTLGTPAVKINDEGIELLSEYDWPGNVSELRALIKDAALLEKGYVIEKRILEELISRKNTKEMIGLSNLLTGTLEDIEKKVIKAVLAEEEFNQTKAAKRLNINRATLWRKLKQ</sequence>
<accession>A0A133KZK5</accession>
<dbReference type="Pfam" id="PF02954">
    <property type="entry name" value="HTH_8"/>
    <property type="match status" value="1"/>
</dbReference>
<dbReference type="Proteomes" id="UP000070376">
    <property type="component" value="Unassembled WGS sequence"/>
</dbReference>
<dbReference type="EMBL" id="LRPN01000020">
    <property type="protein sequence ID" value="KWZ85139.1"/>
    <property type="molecule type" value="Genomic_DNA"/>
</dbReference>
<dbReference type="PATRIC" id="fig|1398.22.peg.568"/>
<organism evidence="6 7">
    <name type="scientific">Heyndrickxia coagulans</name>
    <name type="common">Weizmannia coagulans</name>
    <dbReference type="NCBI Taxonomy" id="1398"/>
    <lineage>
        <taxon>Bacteria</taxon>
        <taxon>Bacillati</taxon>
        <taxon>Bacillota</taxon>
        <taxon>Bacilli</taxon>
        <taxon>Bacillales</taxon>
        <taxon>Bacillaceae</taxon>
        <taxon>Heyndrickxia</taxon>
    </lineage>
</organism>
<proteinExistence type="predicted"/>
<dbReference type="InterPro" id="IPR002197">
    <property type="entry name" value="HTH_Fis"/>
</dbReference>